<accession>A0A7Y7LZN1</accession>
<dbReference type="Pfam" id="PF13830">
    <property type="entry name" value="DUF4192"/>
    <property type="match status" value="1"/>
</dbReference>
<dbReference type="InterPro" id="IPR025447">
    <property type="entry name" value="DUF4192"/>
</dbReference>
<dbReference type="Proteomes" id="UP000543556">
    <property type="component" value="Unassembled WGS sequence"/>
</dbReference>
<name>A0A7Y7LZN1_9MICC</name>
<organism evidence="1 2">
    <name type="scientific">Arthrobacter wenxiniae</name>
    <dbReference type="NCBI Taxonomy" id="2713570"/>
    <lineage>
        <taxon>Bacteria</taxon>
        <taxon>Bacillati</taxon>
        <taxon>Actinomycetota</taxon>
        <taxon>Actinomycetes</taxon>
        <taxon>Micrococcales</taxon>
        <taxon>Micrococcaceae</taxon>
        <taxon>Arthrobacter</taxon>
    </lineage>
</organism>
<comment type="caution">
    <text evidence="1">The sequence shown here is derived from an EMBL/GenBank/DDBJ whole genome shotgun (WGS) entry which is preliminary data.</text>
</comment>
<evidence type="ECO:0000313" key="1">
    <source>
        <dbReference type="EMBL" id="NVM95154.1"/>
    </source>
</evidence>
<protein>
    <submittedName>
        <fullName evidence="1">DUF4192 family protein</fullName>
    </submittedName>
</protein>
<keyword evidence="2" id="KW-1185">Reference proteome</keyword>
<proteinExistence type="predicted"/>
<dbReference type="AlphaFoldDB" id="A0A7Y7LZN1"/>
<evidence type="ECO:0000313" key="2">
    <source>
        <dbReference type="Proteomes" id="UP000543556"/>
    </source>
</evidence>
<sequence>MTANGRNATDPSPGKCCRRSYPILPWKAGVIQWWEGRNSHAHECFQRALEADPDYRLAQLTDQMLGAHIIAPWAMDRNAAYQPPMNRGPGIEGLDMA</sequence>
<reference evidence="1 2" key="1">
    <citation type="submission" date="2020-02" db="EMBL/GenBank/DDBJ databases">
        <title>Genome sequence of strain AETb3-4.</title>
        <authorList>
            <person name="Gao J."/>
            <person name="Zhang X."/>
        </authorList>
    </citation>
    <scope>NUCLEOTIDE SEQUENCE [LARGE SCALE GENOMIC DNA]</scope>
    <source>
        <strain evidence="1 2">AETb3-4</strain>
    </source>
</reference>
<gene>
    <name evidence="1" type="ORF">G6034_09560</name>
</gene>
<dbReference type="EMBL" id="JAAMFM010000011">
    <property type="protein sequence ID" value="NVM95154.1"/>
    <property type="molecule type" value="Genomic_DNA"/>
</dbReference>